<comment type="caution">
    <text evidence="1">The sequence shown here is derived from an EMBL/GenBank/DDBJ whole genome shotgun (WGS) entry which is preliminary data.</text>
</comment>
<evidence type="ECO:0000313" key="1">
    <source>
        <dbReference type="EMBL" id="PQJ27116.1"/>
    </source>
</evidence>
<dbReference type="EMBL" id="MQWA01000001">
    <property type="protein sequence ID" value="PQJ27116.1"/>
    <property type="molecule type" value="Genomic_DNA"/>
</dbReference>
<proteinExistence type="predicted"/>
<gene>
    <name evidence="1" type="ORF">BSZ32_00430</name>
</gene>
<keyword evidence="2" id="KW-1185">Reference proteome</keyword>
<organism evidence="1 2">
    <name type="scientific">Rubritalea profundi</name>
    <dbReference type="NCBI Taxonomy" id="1658618"/>
    <lineage>
        <taxon>Bacteria</taxon>
        <taxon>Pseudomonadati</taxon>
        <taxon>Verrucomicrobiota</taxon>
        <taxon>Verrucomicrobiia</taxon>
        <taxon>Verrucomicrobiales</taxon>
        <taxon>Rubritaleaceae</taxon>
        <taxon>Rubritalea</taxon>
    </lineage>
</organism>
<dbReference type="Proteomes" id="UP000239907">
    <property type="component" value="Unassembled WGS sequence"/>
</dbReference>
<reference evidence="1 2" key="1">
    <citation type="submission" date="2016-12" db="EMBL/GenBank/DDBJ databases">
        <title>Study of bacterial adaptation to deep sea.</title>
        <authorList>
            <person name="Song J."/>
            <person name="Yoshizawa S."/>
            <person name="Kogure K."/>
        </authorList>
    </citation>
    <scope>NUCLEOTIDE SEQUENCE [LARGE SCALE GENOMIC DNA]</scope>
    <source>
        <strain evidence="1 2">SAORIC-165</strain>
    </source>
</reference>
<protein>
    <submittedName>
        <fullName evidence="1">Uncharacterized protein</fullName>
    </submittedName>
</protein>
<evidence type="ECO:0000313" key="2">
    <source>
        <dbReference type="Proteomes" id="UP000239907"/>
    </source>
</evidence>
<sequence length="61" mass="6941">MKNLLMNLFIPLATQQVHAADRPDGVKLLSSHETIAVFNGTRFQKCRHHAGKMPHVHLDLR</sequence>
<dbReference type="AlphaFoldDB" id="A0A2S7TWJ5"/>
<name>A0A2S7TWJ5_9BACT</name>
<accession>A0A2S7TWJ5</accession>